<protein>
    <submittedName>
        <fullName evidence="2">SirB2 family protein</fullName>
    </submittedName>
</protein>
<feature type="transmembrane region" description="Helical" evidence="1">
    <location>
        <begin position="45"/>
        <end position="69"/>
    </location>
</feature>
<dbReference type="Pfam" id="PF04247">
    <property type="entry name" value="SirB"/>
    <property type="match status" value="1"/>
</dbReference>
<dbReference type="PANTHER" id="PTHR39594">
    <property type="entry name" value="PROTEIN YCHQ"/>
    <property type="match status" value="1"/>
</dbReference>
<dbReference type="InterPro" id="IPR007360">
    <property type="entry name" value="SirB"/>
</dbReference>
<dbReference type="EMBL" id="JBBBNY010000012">
    <property type="protein sequence ID" value="MEI7037923.1"/>
    <property type="molecule type" value="Genomic_DNA"/>
</dbReference>
<dbReference type="PIRSF" id="PIRSF005610">
    <property type="entry name" value="SirB"/>
    <property type="match status" value="1"/>
</dbReference>
<dbReference type="RefSeq" id="WP_336808560.1">
    <property type="nucleotide sequence ID" value="NZ_JBBBNY010000012.1"/>
</dbReference>
<feature type="transmembrane region" description="Helical" evidence="1">
    <location>
        <begin position="6"/>
        <end position="25"/>
    </location>
</feature>
<keyword evidence="1" id="KW-0812">Transmembrane</keyword>
<reference evidence="2 3" key="1">
    <citation type="journal article" date="2014" name="Int. J. Syst. Evol. Microbiol.">
        <title>Fulvimonas yonginensis sp. nov., isolated from greenhouse soil, and emended description of the genus Fulvimonas.</title>
        <authorList>
            <person name="Ahn J.H."/>
            <person name="Kim S.J."/>
            <person name="Weon H.Y."/>
            <person name="Hong S.B."/>
            <person name="Seok S.J."/>
            <person name="Kwon S.W."/>
        </authorList>
    </citation>
    <scope>NUCLEOTIDE SEQUENCE [LARGE SCALE GENOMIC DNA]</scope>
    <source>
        <strain evidence="2 3">KACC 16952</strain>
    </source>
</reference>
<keyword evidence="3" id="KW-1185">Reference proteome</keyword>
<keyword evidence="1" id="KW-1133">Transmembrane helix</keyword>
<gene>
    <name evidence="2" type="ORF">WAT24_14230</name>
</gene>
<evidence type="ECO:0000313" key="3">
    <source>
        <dbReference type="Proteomes" id="UP001381174"/>
    </source>
</evidence>
<keyword evidence="1" id="KW-0472">Membrane</keyword>
<evidence type="ECO:0000313" key="2">
    <source>
        <dbReference type="EMBL" id="MEI7037923.1"/>
    </source>
</evidence>
<sequence>MIEFYPQIKAVHIFCVLLSGALFALRGTLVLAGRGAIAQWPPVRYVSYGADTALLTAALMLLTILPGAVFANGWLATKLTLLVAYVALGTLALKRARSARARTICFALALCTYLYMLGVARMHHPLGWLHGLIA</sequence>
<accession>A0ABU8JFH9</accession>
<feature type="transmembrane region" description="Helical" evidence="1">
    <location>
        <begin position="75"/>
        <end position="93"/>
    </location>
</feature>
<organism evidence="2 3">
    <name type="scientific">Fulvimonas yonginensis</name>
    <dbReference type="NCBI Taxonomy" id="1495200"/>
    <lineage>
        <taxon>Bacteria</taxon>
        <taxon>Pseudomonadati</taxon>
        <taxon>Pseudomonadota</taxon>
        <taxon>Gammaproteobacteria</taxon>
        <taxon>Lysobacterales</taxon>
        <taxon>Rhodanobacteraceae</taxon>
        <taxon>Fulvimonas</taxon>
    </lineage>
</organism>
<feature type="transmembrane region" description="Helical" evidence="1">
    <location>
        <begin position="105"/>
        <end position="124"/>
    </location>
</feature>
<proteinExistence type="predicted"/>
<dbReference type="PANTHER" id="PTHR39594:SF1">
    <property type="entry name" value="PROTEIN YCHQ"/>
    <property type="match status" value="1"/>
</dbReference>
<name>A0ABU8JFH9_9GAMM</name>
<dbReference type="Proteomes" id="UP001381174">
    <property type="component" value="Unassembled WGS sequence"/>
</dbReference>
<evidence type="ECO:0000256" key="1">
    <source>
        <dbReference type="SAM" id="Phobius"/>
    </source>
</evidence>
<comment type="caution">
    <text evidence="2">The sequence shown here is derived from an EMBL/GenBank/DDBJ whole genome shotgun (WGS) entry which is preliminary data.</text>
</comment>